<accession>A0A1L9X3B6</accession>
<evidence type="ECO:0000313" key="4">
    <source>
        <dbReference type="Proteomes" id="UP000184546"/>
    </source>
</evidence>
<feature type="compositionally biased region" description="Basic and acidic residues" evidence="1">
    <location>
        <begin position="114"/>
        <end position="127"/>
    </location>
</feature>
<evidence type="ECO:0000313" key="3">
    <source>
        <dbReference type="EMBL" id="OJK02970.1"/>
    </source>
</evidence>
<dbReference type="PANTHER" id="PTHR35204:SF1">
    <property type="entry name" value="ENTEROTOXIN"/>
    <property type="match status" value="1"/>
</dbReference>
<name>A0A1L9X3B6_ASPA1</name>
<dbReference type="STRING" id="690307.A0A1L9X3B6"/>
<feature type="region of interest" description="Disordered" evidence="1">
    <location>
        <begin position="93"/>
        <end position="136"/>
    </location>
</feature>
<gene>
    <name evidence="3" type="ORF">ASPACDRAFT_40287</name>
</gene>
<feature type="region of interest" description="Disordered" evidence="1">
    <location>
        <begin position="452"/>
        <end position="475"/>
    </location>
</feature>
<dbReference type="GeneID" id="30974541"/>
<feature type="signal peptide" evidence="2">
    <location>
        <begin position="1"/>
        <end position="19"/>
    </location>
</feature>
<dbReference type="AlphaFoldDB" id="A0A1L9X3B6"/>
<evidence type="ECO:0000256" key="1">
    <source>
        <dbReference type="SAM" id="MobiDB-lite"/>
    </source>
</evidence>
<feature type="chain" id="PRO_5012905744" evidence="2">
    <location>
        <begin position="20"/>
        <end position="497"/>
    </location>
</feature>
<feature type="compositionally biased region" description="Basic and acidic residues" evidence="1">
    <location>
        <begin position="460"/>
        <end position="469"/>
    </location>
</feature>
<proteinExistence type="predicted"/>
<dbReference type="OMA" id="WPMGTVE"/>
<organism evidence="3 4">
    <name type="scientific">Aspergillus aculeatus (strain ATCC 16872 / CBS 172.66 / WB 5094)</name>
    <dbReference type="NCBI Taxonomy" id="690307"/>
    <lineage>
        <taxon>Eukaryota</taxon>
        <taxon>Fungi</taxon>
        <taxon>Dikarya</taxon>
        <taxon>Ascomycota</taxon>
        <taxon>Pezizomycotina</taxon>
        <taxon>Eurotiomycetes</taxon>
        <taxon>Eurotiomycetidae</taxon>
        <taxon>Eurotiales</taxon>
        <taxon>Aspergillaceae</taxon>
        <taxon>Aspergillus</taxon>
        <taxon>Aspergillus subgen. Circumdati</taxon>
    </lineage>
</organism>
<dbReference type="VEuPathDB" id="FungiDB:ASPACDRAFT_40287"/>
<sequence length="497" mass="55812">MGVSRLFVSSLLWVASTTAATTTTEFSPNANHIFNSIHSSMRQWGSSLQHNGMSFFLATVPAGTQFYHGNANPAPVNGTEWLAFEPEHALVFARPGPFKNPPPPPHDGGDDDGGEKGDLRKEKRAEVEQQESEGGWLHTYTAAKDLRLLYADGMAAGKTANGTLDGEDRILFQDNLPSDGAMHGERARAVEFCRMAREEFQGRLDGFLRMEAGFEIILCDFARDLKEAITARYGGIGGHRVALNYETFVSAYTYGLDLFHSTNETFKHPRLMHLSAQQLRPIRDDLRRLVLDHTAAENLYDWQAIADMVVERYAREIRYLASGDVATVADLHAEIETMLVPFIDYSDRDTDAERERCAHQFLPGEIAVDGVAATAIHSVARSICATMLAAWQEPDYQTAVDHFRELVNYLAWTTWKQCSGCGDHEVCVVPIWPMGTLEDYEHPQCRDFSNPVSPGQSYWGDRRGPRPHEPEDENGQASGWLVRFVRYVLEIFLRMHI</sequence>
<dbReference type="EMBL" id="KV878972">
    <property type="protein sequence ID" value="OJK02970.1"/>
    <property type="molecule type" value="Genomic_DNA"/>
</dbReference>
<dbReference type="InterPro" id="IPR038921">
    <property type="entry name" value="YOR389W-like"/>
</dbReference>
<protein>
    <submittedName>
        <fullName evidence="3">Uncharacterized protein</fullName>
    </submittedName>
</protein>
<keyword evidence="4" id="KW-1185">Reference proteome</keyword>
<reference evidence="4" key="1">
    <citation type="journal article" date="2017" name="Genome Biol.">
        <title>Comparative genomics reveals high biological diversity and specific adaptations in the industrially and medically important fungal genus Aspergillus.</title>
        <authorList>
            <person name="de Vries R.P."/>
            <person name="Riley R."/>
            <person name="Wiebenga A."/>
            <person name="Aguilar-Osorio G."/>
            <person name="Amillis S."/>
            <person name="Uchima C.A."/>
            <person name="Anderluh G."/>
            <person name="Asadollahi M."/>
            <person name="Askin M."/>
            <person name="Barry K."/>
            <person name="Battaglia E."/>
            <person name="Bayram O."/>
            <person name="Benocci T."/>
            <person name="Braus-Stromeyer S.A."/>
            <person name="Caldana C."/>
            <person name="Canovas D."/>
            <person name="Cerqueira G.C."/>
            <person name="Chen F."/>
            <person name="Chen W."/>
            <person name="Choi C."/>
            <person name="Clum A."/>
            <person name="Dos Santos R.A."/>
            <person name="Damasio A.R."/>
            <person name="Diallinas G."/>
            <person name="Emri T."/>
            <person name="Fekete E."/>
            <person name="Flipphi M."/>
            <person name="Freyberg S."/>
            <person name="Gallo A."/>
            <person name="Gournas C."/>
            <person name="Habgood R."/>
            <person name="Hainaut M."/>
            <person name="Harispe M.L."/>
            <person name="Henrissat B."/>
            <person name="Hilden K.S."/>
            <person name="Hope R."/>
            <person name="Hossain A."/>
            <person name="Karabika E."/>
            <person name="Karaffa L."/>
            <person name="Karanyi Z."/>
            <person name="Krasevec N."/>
            <person name="Kuo A."/>
            <person name="Kusch H."/>
            <person name="LaButti K."/>
            <person name="Lagendijk E.L."/>
            <person name="Lapidus A."/>
            <person name="Levasseur A."/>
            <person name="Lindquist E."/>
            <person name="Lipzen A."/>
            <person name="Logrieco A.F."/>
            <person name="MacCabe A."/>
            <person name="Maekelae M.R."/>
            <person name="Malavazi I."/>
            <person name="Melin P."/>
            <person name="Meyer V."/>
            <person name="Mielnichuk N."/>
            <person name="Miskei M."/>
            <person name="Molnar A.P."/>
            <person name="Mule G."/>
            <person name="Ngan C.Y."/>
            <person name="Orejas M."/>
            <person name="Orosz E."/>
            <person name="Ouedraogo J.P."/>
            <person name="Overkamp K.M."/>
            <person name="Park H.-S."/>
            <person name="Perrone G."/>
            <person name="Piumi F."/>
            <person name="Punt P.J."/>
            <person name="Ram A.F."/>
            <person name="Ramon A."/>
            <person name="Rauscher S."/>
            <person name="Record E."/>
            <person name="Riano-Pachon D.M."/>
            <person name="Robert V."/>
            <person name="Roehrig J."/>
            <person name="Ruller R."/>
            <person name="Salamov A."/>
            <person name="Salih N.S."/>
            <person name="Samson R.A."/>
            <person name="Sandor E."/>
            <person name="Sanguinetti M."/>
            <person name="Schuetze T."/>
            <person name="Sepcic K."/>
            <person name="Shelest E."/>
            <person name="Sherlock G."/>
            <person name="Sophianopoulou V."/>
            <person name="Squina F.M."/>
            <person name="Sun H."/>
            <person name="Susca A."/>
            <person name="Todd R.B."/>
            <person name="Tsang A."/>
            <person name="Unkles S.E."/>
            <person name="van de Wiele N."/>
            <person name="van Rossen-Uffink D."/>
            <person name="Oliveira J.V."/>
            <person name="Vesth T.C."/>
            <person name="Visser J."/>
            <person name="Yu J.-H."/>
            <person name="Zhou M."/>
            <person name="Andersen M.R."/>
            <person name="Archer D.B."/>
            <person name="Baker S.E."/>
            <person name="Benoit I."/>
            <person name="Brakhage A.A."/>
            <person name="Braus G.H."/>
            <person name="Fischer R."/>
            <person name="Frisvad J.C."/>
            <person name="Goldman G.H."/>
            <person name="Houbraken J."/>
            <person name="Oakley B."/>
            <person name="Pocsi I."/>
            <person name="Scazzocchio C."/>
            <person name="Seiboth B."/>
            <person name="vanKuyk P.A."/>
            <person name="Wortman J."/>
            <person name="Dyer P.S."/>
            <person name="Grigoriev I.V."/>
        </authorList>
    </citation>
    <scope>NUCLEOTIDE SEQUENCE [LARGE SCALE GENOMIC DNA]</scope>
    <source>
        <strain evidence="4">ATCC 16872 / CBS 172.66 / WB 5094</strain>
    </source>
</reference>
<dbReference type="OrthoDB" id="10261782at2759"/>
<dbReference type="PANTHER" id="PTHR35204">
    <property type="entry name" value="YALI0A21131P"/>
    <property type="match status" value="1"/>
</dbReference>
<dbReference type="Proteomes" id="UP000184546">
    <property type="component" value="Unassembled WGS sequence"/>
</dbReference>
<dbReference type="RefSeq" id="XP_020059309.1">
    <property type="nucleotide sequence ID" value="XM_020200727.1"/>
</dbReference>
<keyword evidence="2" id="KW-0732">Signal</keyword>
<evidence type="ECO:0000256" key="2">
    <source>
        <dbReference type="SAM" id="SignalP"/>
    </source>
</evidence>